<dbReference type="AlphaFoldDB" id="A0A3R8Q4E8"/>
<name>A0A3R8Q4E8_9FLAO</name>
<dbReference type="EMBL" id="QUSX01000001">
    <property type="protein sequence ID" value="RRQ49573.1"/>
    <property type="molecule type" value="Genomic_DNA"/>
</dbReference>
<evidence type="ECO:0000313" key="2">
    <source>
        <dbReference type="Proteomes" id="UP000286990"/>
    </source>
</evidence>
<reference evidence="2" key="2">
    <citation type="submission" date="2018-12" db="EMBL/GenBank/DDBJ databases">
        <title>Maribacter lutimaris sp. nov., isolated from marine sediment.</title>
        <authorList>
            <person name="Kim K.K."/>
        </authorList>
    </citation>
    <scope>NUCLEOTIDE SEQUENCE [LARGE SCALE GENOMIC DNA]</scope>
    <source>
        <strain evidence="2">PoM-212</strain>
    </source>
</reference>
<organism evidence="1 2">
    <name type="scientific">Maribacter algicola</name>
    <dbReference type="NCBI Taxonomy" id="2498892"/>
    <lineage>
        <taxon>Bacteria</taxon>
        <taxon>Pseudomonadati</taxon>
        <taxon>Bacteroidota</taxon>
        <taxon>Flavobacteriia</taxon>
        <taxon>Flavobacteriales</taxon>
        <taxon>Flavobacteriaceae</taxon>
        <taxon>Maribacter</taxon>
    </lineage>
</organism>
<keyword evidence="2" id="KW-1185">Reference proteome</keyword>
<accession>A0A3R8Q4E8</accession>
<protein>
    <submittedName>
        <fullName evidence="1">Uncharacterized protein</fullName>
    </submittedName>
</protein>
<sequence>MLKEIDYHYQQMVNKPVTKSLQDALTNVELSKLENLSDSIPFLENLVKTECAGCTNNFGRFKPMYRFKKGKFIHFGLQSEMGVENWVFKKSGAFVTRFHSFQGNSKEDIQEALKDIQNIDYVLEGVYPINIDKQTVYLEHIQFENPQAYNNEWYQPMFPTKIGYAIDLMEKQPELRFKIDGGLFSYQRPDKNGQNQIINFVEPLFYANAVALNEPMSHSSFTNAFYANATFFLLNLEENAQVSIRIESKTQGTAFQFSLLENQGFHTIEEYLQKESQLFDQYQNTMEKGSYLIRVFHENADYAEKPLYIVYIDKKALD</sequence>
<dbReference type="Proteomes" id="UP000286990">
    <property type="component" value="Unassembled WGS sequence"/>
</dbReference>
<evidence type="ECO:0000313" key="1">
    <source>
        <dbReference type="EMBL" id="RRQ49573.1"/>
    </source>
</evidence>
<comment type="caution">
    <text evidence="1">The sequence shown here is derived from an EMBL/GenBank/DDBJ whole genome shotgun (WGS) entry which is preliminary data.</text>
</comment>
<proteinExistence type="predicted"/>
<reference evidence="2" key="1">
    <citation type="submission" date="2018-08" db="EMBL/GenBank/DDBJ databases">
        <authorList>
            <person name="Khan S.A."/>
            <person name="J S.E."/>
        </authorList>
    </citation>
    <scope>NUCLEOTIDE SEQUENCE [LARGE SCALE GENOMIC DNA]</scope>
    <source>
        <strain evidence="2">PoM-212</strain>
    </source>
</reference>
<gene>
    <name evidence="1" type="ORF">DZC72_02935</name>
</gene>